<dbReference type="AlphaFoldDB" id="A0A814TDQ4"/>
<gene>
    <name evidence="1" type="ORF">OXX778_LOCUS23572</name>
</gene>
<evidence type="ECO:0000313" key="1">
    <source>
        <dbReference type="EMBL" id="CAF1160058.1"/>
    </source>
</evidence>
<evidence type="ECO:0000313" key="2">
    <source>
        <dbReference type="Proteomes" id="UP000663879"/>
    </source>
</evidence>
<dbReference type="Proteomes" id="UP000663879">
    <property type="component" value="Unassembled WGS sequence"/>
</dbReference>
<name>A0A814TDQ4_9BILA</name>
<comment type="caution">
    <text evidence="1">The sequence shown here is derived from an EMBL/GenBank/DDBJ whole genome shotgun (WGS) entry which is preliminary data.</text>
</comment>
<proteinExistence type="predicted"/>
<accession>A0A814TDQ4</accession>
<dbReference type="OrthoDB" id="5869902at2759"/>
<organism evidence="1 2">
    <name type="scientific">Brachionus calyciflorus</name>
    <dbReference type="NCBI Taxonomy" id="104777"/>
    <lineage>
        <taxon>Eukaryota</taxon>
        <taxon>Metazoa</taxon>
        <taxon>Spiralia</taxon>
        <taxon>Gnathifera</taxon>
        <taxon>Rotifera</taxon>
        <taxon>Eurotatoria</taxon>
        <taxon>Monogononta</taxon>
        <taxon>Pseudotrocha</taxon>
        <taxon>Ploima</taxon>
        <taxon>Brachionidae</taxon>
        <taxon>Brachionus</taxon>
    </lineage>
</organism>
<keyword evidence="2" id="KW-1185">Reference proteome</keyword>
<sequence length="37" mass="4316">MYLVSLSHVQLIIVHLDDLIVFLGDELFNDILLDIIY</sequence>
<protein>
    <submittedName>
        <fullName evidence="1">Uncharacterized protein</fullName>
    </submittedName>
</protein>
<feature type="non-terminal residue" evidence="1">
    <location>
        <position position="1"/>
    </location>
</feature>
<reference evidence="1" key="1">
    <citation type="submission" date="2021-02" db="EMBL/GenBank/DDBJ databases">
        <authorList>
            <person name="Nowell W R."/>
        </authorList>
    </citation>
    <scope>NUCLEOTIDE SEQUENCE</scope>
    <source>
        <strain evidence="1">Ploen Becks lab</strain>
    </source>
</reference>
<dbReference type="EMBL" id="CAJNOC010013996">
    <property type="protein sequence ID" value="CAF1160058.1"/>
    <property type="molecule type" value="Genomic_DNA"/>
</dbReference>